<name>A0A645AA32_9ZZZZ</name>
<accession>A0A645AA32</accession>
<sequence>MKFTIRLITGFFETSPYELRVCTGKLILLPDNDPGNITAIGDGDVTCITLTDGKTTRFEISAGELSCQGFLQERSELENFLGALRENLNTTILCQYEGGREHA</sequence>
<dbReference type="EMBL" id="VSSQ01012783">
    <property type="protein sequence ID" value="MPM50032.1"/>
    <property type="molecule type" value="Genomic_DNA"/>
</dbReference>
<evidence type="ECO:0000313" key="1">
    <source>
        <dbReference type="EMBL" id="MPM50032.1"/>
    </source>
</evidence>
<organism evidence="1">
    <name type="scientific">bioreactor metagenome</name>
    <dbReference type="NCBI Taxonomy" id="1076179"/>
    <lineage>
        <taxon>unclassified sequences</taxon>
        <taxon>metagenomes</taxon>
        <taxon>ecological metagenomes</taxon>
    </lineage>
</organism>
<reference evidence="1" key="1">
    <citation type="submission" date="2019-08" db="EMBL/GenBank/DDBJ databases">
        <authorList>
            <person name="Kucharzyk K."/>
            <person name="Murdoch R.W."/>
            <person name="Higgins S."/>
            <person name="Loffler F."/>
        </authorList>
    </citation>
    <scope>NUCLEOTIDE SEQUENCE</scope>
</reference>
<dbReference type="AlphaFoldDB" id="A0A645AA32"/>
<proteinExistence type="predicted"/>
<protein>
    <submittedName>
        <fullName evidence="1">Uncharacterized protein</fullName>
    </submittedName>
</protein>
<gene>
    <name evidence="1" type="ORF">SDC9_96766</name>
</gene>
<comment type="caution">
    <text evidence="1">The sequence shown here is derived from an EMBL/GenBank/DDBJ whole genome shotgun (WGS) entry which is preliminary data.</text>
</comment>